<dbReference type="Proteomes" id="UP001207408">
    <property type="component" value="Unassembled WGS sequence"/>
</dbReference>
<dbReference type="GO" id="GO:0008168">
    <property type="term" value="F:methyltransferase activity"/>
    <property type="evidence" value="ECO:0007669"/>
    <property type="project" value="UniProtKB-KW"/>
</dbReference>
<protein>
    <submittedName>
        <fullName evidence="1">Class I SAM-dependent methyltransferase</fullName>
    </submittedName>
</protein>
<keyword evidence="1" id="KW-0808">Transferase</keyword>
<organism evidence="1 2">
    <name type="scientific">Plebeiibacterium marinum</name>
    <dbReference type="NCBI Taxonomy" id="2992111"/>
    <lineage>
        <taxon>Bacteria</taxon>
        <taxon>Pseudomonadati</taxon>
        <taxon>Bacteroidota</taxon>
        <taxon>Bacteroidia</taxon>
        <taxon>Marinilabiliales</taxon>
        <taxon>Marinilabiliaceae</taxon>
        <taxon>Plebeiibacterium</taxon>
    </lineage>
</organism>
<accession>A0AAE3MD34</accession>
<name>A0AAE3MD34_9BACT</name>
<dbReference type="SUPFAM" id="SSF53335">
    <property type="entry name" value="S-adenosyl-L-methionine-dependent methyltransferases"/>
    <property type="match status" value="1"/>
</dbReference>
<dbReference type="Gene3D" id="3.40.50.150">
    <property type="entry name" value="Vaccinia Virus protein VP39"/>
    <property type="match status" value="1"/>
</dbReference>
<comment type="caution">
    <text evidence="1">The sequence shown here is derived from an EMBL/GenBank/DDBJ whole genome shotgun (WGS) entry which is preliminary data.</text>
</comment>
<gene>
    <name evidence="1" type="ORF">OM074_07950</name>
</gene>
<proteinExistence type="predicted"/>
<evidence type="ECO:0000313" key="1">
    <source>
        <dbReference type="EMBL" id="MCW3805558.1"/>
    </source>
</evidence>
<keyword evidence="1" id="KW-0489">Methyltransferase</keyword>
<dbReference type="RefSeq" id="WP_301198928.1">
    <property type="nucleotide sequence ID" value="NZ_JAPDPI010000013.1"/>
</dbReference>
<sequence length="263" mass="30552">MNWFQVKAYIKYIFKARYRRGHRIHPPFAFDLVRHLFYEKHSYYHFEVINEIREELAHDHTLVKVTDLGAGSKKFLHNDRKVKDILKYNATPKRQGELISRLVAMFKPQNIIELGTSLGVGTLYLAMPDSASKVFTIEGCPNISVLAGELFKKAGAHNITPISGSFNDELPIVLRQCQSVDMVYFDGHHDYQATLDYFSLCLEKASKSAIFIFDDIYWSRDMAQAWKEVVAHPQVSISFDLFRFGITILNKEVKKQHYMVRWP</sequence>
<dbReference type="AlphaFoldDB" id="A0AAE3MD34"/>
<dbReference type="GO" id="GO:0032259">
    <property type="term" value="P:methylation"/>
    <property type="evidence" value="ECO:0007669"/>
    <property type="project" value="UniProtKB-KW"/>
</dbReference>
<evidence type="ECO:0000313" key="2">
    <source>
        <dbReference type="Proteomes" id="UP001207408"/>
    </source>
</evidence>
<dbReference type="InterPro" id="IPR029063">
    <property type="entry name" value="SAM-dependent_MTases_sf"/>
</dbReference>
<dbReference type="Pfam" id="PF13578">
    <property type="entry name" value="Methyltransf_24"/>
    <property type="match status" value="1"/>
</dbReference>
<keyword evidence="2" id="KW-1185">Reference proteome</keyword>
<dbReference type="EMBL" id="JAPDPI010000013">
    <property type="protein sequence ID" value="MCW3805558.1"/>
    <property type="molecule type" value="Genomic_DNA"/>
</dbReference>
<reference evidence="1" key="1">
    <citation type="submission" date="2022-10" db="EMBL/GenBank/DDBJ databases">
        <authorList>
            <person name="Yu W.X."/>
        </authorList>
    </citation>
    <scope>NUCLEOTIDE SEQUENCE</scope>
    <source>
        <strain evidence="1">D04</strain>
    </source>
</reference>